<dbReference type="PANTHER" id="PTHR48051:SF47">
    <property type="entry name" value="LEUCINE RICH REPEAT AND STERILE ALPHA MOTIF CONTAINING 1"/>
    <property type="match status" value="1"/>
</dbReference>
<dbReference type="AlphaFoldDB" id="A0A9P0IT80"/>
<evidence type="ECO:0000256" key="8">
    <source>
        <dbReference type="SAM" id="MobiDB-lite"/>
    </source>
</evidence>
<evidence type="ECO:0000256" key="7">
    <source>
        <dbReference type="SAM" id="Coils"/>
    </source>
</evidence>
<feature type="compositionally biased region" description="Low complexity" evidence="8">
    <location>
        <begin position="663"/>
        <end position="673"/>
    </location>
</feature>
<dbReference type="SMART" id="SM00184">
    <property type="entry name" value="RING"/>
    <property type="match status" value="1"/>
</dbReference>
<feature type="region of interest" description="Disordered" evidence="8">
    <location>
        <begin position="1"/>
        <end position="26"/>
    </location>
</feature>
<keyword evidence="5" id="KW-0862">Zinc</keyword>
<dbReference type="PROSITE" id="PS51450">
    <property type="entry name" value="LRR"/>
    <property type="match status" value="2"/>
</dbReference>
<keyword evidence="1" id="KW-0433">Leucine-rich repeat</keyword>
<dbReference type="Gene3D" id="3.80.10.10">
    <property type="entry name" value="Ribonuclease Inhibitor"/>
    <property type="match status" value="1"/>
</dbReference>
<dbReference type="InterPro" id="IPR050216">
    <property type="entry name" value="LRR_domain-containing"/>
</dbReference>
<evidence type="ECO:0000256" key="6">
    <source>
        <dbReference type="PROSITE-ProRule" id="PRU00175"/>
    </source>
</evidence>
<organism evidence="10 11">
    <name type="scientific">Chironomus riparius</name>
    <dbReference type="NCBI Taxonomy" id="315576"/>
    <lineage>
        <taxon>Eukaryota</taxon>
        <taxon>Metazoa</taxon>
        <taxon>Ecdysozoa</taxon>
        <taxon>Arthropoda</taxon>
        <taxon>Hexapoda</taxon>
        <taxon>Insecta</taxon>
        <taxon>Pterygota</taxon>
        <taxon>Neoptera</taxon>
        <taxon>Endopterygota</taxon>
        <taxon>Diptera</taxon>
        <taxon>Nematocera</taxon>
        <taxon>Chironomoidea</taxon>
        <taxon>Chironomidae</taxon>
        <taxon>Chironominae</taxon>
        <taxon>Chironomus</taxon>
    </lineage>
</organism>
<dbReference type="CDD" id="cd16515">
    <property type="entry name" value="RING-HC_LRSAM1"/>
    <property type="match status" value="1"/>
</dbReference>
<dbReference type="FunFam" id="1.10.1170.10:FF:000002">
    <property type="entry name" value="Baculoviral IAP repeat containing 7"/>
    <property type="match status" value="1"/>
</dbReference>
<dbReference type="InterPro" id="IPR001611">
    <property type="entry name" value="Leu-rich_rpt"/>
</dbReference>
<feature type="compositionally biased region" description="Polar residues" evidence="8">
    <location>
        <begin position="647"/>
        <end position="662"/>
    </location>
</feature>
<keyword evidence="2" id="KW-0479">Metal-binding</keyword>
<evidence type="ECO:0000256" key="3">
    <source>
        <dbReference type="ARBA" id="ARBA00022737"/>
    </source>
</evidence>
<keyword evidence="3" id="KW-0677">Repeat</keyword>
<dbReference type="OrthoDB" id="271386at2759"/>
<evidence type="ECO:0000313" key="11">
    <source>
        <dbReference type="Proteomes" id="UP001153620"/>
    </source>
</evidence>
<dbReference type="SUPFAM" id="SSF52058">
    <property type="entry name" value="L domain-like"/>
    <property type="match status" value="1"/>
</dbReference>
<feature type="domain" description="RING-type" evidence="9">
    <location>
        <begin position="681"/>
        <end position="716"/>
    </location>
</feature>
<dbReference type="Pfam" id="PF00560">
    <property type="entry name" value="LRR_1"/>
    <property type="match status" value="1"/>
</dbReference>
<reference evidence="10" key="2">
    <citation type="submission" date="2022-10" db="EMBL/GenBank/DDBJ databases">
        <authorList>
            <consortium name="ENA_rothamsted_submissions"/>
            <consortium name="culmorum"/>
            <person name="King R."/>
        </authorList>
    </citation>
    <scope>NUCLEOTIDE SEQUENCE</scope>
</reference>
<keyword evidence="7" id="KW-0175">Coiled coil</keyword>
<dbReference type="InterPro" id="IPR013083">
    <property type="entry name" value="Znf_RING/FYVE/PHD"/>
</dbReference>
<evidence type="ECO:0000313" key="10">
    <source>
        <dbReference type="EMBL" id="CAH1716434.1"/>
    </source>
</evidence>
<dbReference type="GO" id="GO:0005737">
    <property type="term" value="C:cytoplasm"/>
    <property type="evidence" value="ECO:0007669"/>
    <property type="project" value="TreeGrafter"/>
</dbReference>
<gene>
    <name evidence="10" type="ORF">CHIRRI_LOCUS4339</name>
</gene>
<evidence type="ECO:0000256" key="4">
    <source>
        <dbReference type="ARBA" id="ARBA00022771"/>
    </source>
</evidence>
<protein>
    <recommendedName>
        <fullName evidence="9">RING-type domain-containing protein</fullName>
    </recommendedName>
</protein>
<dbReference type="InterPro" id="IPR003591">
    <property type="entry name" value="Leu-rich_rpt_typical-subtyp"/>
</dbReference>
<dbReference type="GO" id="GO:0008270">
    <property type="term" value="F:zinc ion binding"/>
    <property type="evidence" value="ECO:0007669"/>
    <property type="project" value="UniProtKB-KW"/>
</dbReference>
<dbReference type="PANTHER" id="PTHR48051">
    <property type="match status" value="1"/>
</dbReference>
<keyword evidence="4 6" id="KW-0863">Zinc-finger</keyword>
<dbReference type="Pfam" id="PF13855">
    <property type="entry name" value="LRR_8"/>
    <property type="match status" value="1"/>
</dbReference>
<dbReference type="Pfam" id="PF13920">
    <property type="entry name" value="zf-C3HC4_3"/>
    <property type="match status" value="1"/>
</dbReference>
<dbReference type="Gene3D" id="3.30.40.10">
    <property type="entry name" value="Zinc/RING finger domain, C3HC4 (zinc finger)"/>
    <property type="match status" value="1"/>
</dbReference>
<dbReference type="InterPro" id="IPR001841">
    <property type="entry name" value="Znf_RING"/>
</dbReference>
<dbReference type="Proteomes" id="UP001153620">
    <property type="component" value="Chromosome 1"/>
</dbReference>
<keyword evidence="11" id="KW-1185">Reference proteome</keyword>
<proteinExistence type="predicted"/>
<reference evidence="10" key="1">
    <citation type="submission" date="2022-01" db="EMBL/GenBank/DDBJ databases">
        <authorList>
            <person name="King R."/>
        </authorList>
    </citation>
    <scope>NUCLEOTIDE SEQUENCE</scope>
</reference>
<feature type="region of interest" description="Disordered" evidence="8">
    <location>
        <begin position="647"/>
        <end position="673"/>
    </location>
</feature>
<feature type="coiled-coil region" evidence="7">
    <location>
        <begin position="277"/>
        <end position="304"/>
    </location>
</feature>
<evidence type="ECO:0000259" key="9">
    <source>
        <dbReference type="PROSITE" id="PS50089"/>
    </source>
</evidence>
<dbReference type="EMBL" id="OU895877">
    <property type="protein sequence ID" value="CAH1716434.1"/>
    <property type="molecule type" value="Genomic_DNA"/>
</dbReference>
<dbReference type="PROSITE" id="PS50089">
    <property type="entry name" value="ZF_RING_2"/>
    <property type="match status" value="1"/>
</dbReference>
<evidence type="ECO:0000256" key="5">
    <source>
        <dbReference type="ARBA" id="ARBA00022833"/>
    </source>
</evidence>
<evidence type="ECO:0000256" key="1">
    <source>
        <dbReference type="ARBA" id="ARBA00022614"/>
    </source>
</evidence>
<evidence type="ECO:0000256" key="2">
    <source>
        <dbReference type="ARBA" id="ARBA00022723"/>
    </source>
</evidence>
<dbReference type="InterPro" id="IPR032675">
    <property type="entry name" value="LRR_dom_sf"/>
</dbReference>
<dbReference type="SMART" id="SM00364">
    <property type="entry name" value="LRR_BAC"/>
    <property type="match status" value="3"/>
</dbReference>
<dbReference type="SMART" id="SM00369">
    <property type="entry name" value="LRR_TYP"/>
    <property type="match status" value="3"/>
</dbReference>
<name>A0A9P0IT80_9DIPT</name>
<sequence length="728" mass="83190">MGKGCSKDAQHTVQDDRKQDTMENLKNSDYKSRLETKLCLSKDNPEPIYDISDCKLEKLPVSFAFIKVMRKEILILSRNQLKSLASGGDIKELELIKVIDLSYNKFKIIPTELCYLKNLKELFISHNNLTRLPNMLNRLQQLELLDVSHNDLVDIRSISFMPNLRILNISGNNKLEILPKELATNDNLSDLVFDHENVKSPAKDIVSKGTINILKYFRNCDDYSELITATNDFEAEDNAINQQSKITTSRIYDDSMTATTKKFLNKEKVQAHDFMNNEANEQMLKEHQKKKEEMLKSLLEHQKLNEDAVNKIQLEKDVERRKLIDDIKEYEVSSSVVVNELLSLKKGPDPALLELEDKARDALLEKVHSEQSELRKKDILSAMSQLLEQELDLIDNYNEERSKSSKILLENETKNNLLLNEVFDEYDKNRNQLVEKINQDEEWQKSAVATLITKNDARTWGLMEQIKIVEAQIAAMTNYEIDKKKINQEELLNDVAEKRSNLTMILLDLMDQQEKRKSQLLQTLSDMEDQKTENDFWLLQYQKLIDRSGVMQNAQASIDPVLGYNFLLNGVIHVVPFLLKIWNHKSFALDKVTNEDLQNAGIKNSTDREGVLRAIQDFLANNKHNNNAKTIDDDDIPCCSTDTTNNVNPQVPTAPSQESIPKSPTSSASSSHNTTTNAVECVICMDAVTRVIFLPCGHLCCCISCSSDLTSCPMCRGTIERKIKVIQP</sequence>
<accession>A0A9P0IT80</accession>
<dbReference type="SUPFAM" id="SSF57850">
    <property type="entry name" value="RING/U-box"/>
    <property type="match status" value="1"/>
</dbReference>